<comment type="caution">
    <text evidence="2">The sequence shown here is derived from an EMBL/GenBank/DDBJ whole genome shotgun (WGS) entry which is preliminary data.</text>
</comment>
<organism evidence="2 3">
    <name type="scientific">Aspergillus felis</name>
    <dbReference type="NCBI Taxonomy" id="1287682"/>
    <lineage>
        <taxon>Eukaryota</taxon>
        <taxon>Fungi</taxon>
        <taxon>Dikarya</taxon>
        <taxon>Ascomycota</taxon>
        <taxon>Pezizomycotina</taxon>
        <taxon>Eurotiomycetes</taxon>
        <taxon>Eurotiomycetidae</taxon>
        <taxon>Eurotiales</taxon>
        <taxon>Aspergillaceae</taxon>
        <taxon>Aspergillus</taxon>
        <taxon>Aspergillus subgen. Fumigati</taxon>
    </lineage>
</organism>
<name>A0A8H6PJ20_9EURO</name>
<dbReference type="PANTHER" id="PTHR37542:SF3">
    <property type="entry name" value="PRION-INHIBITION AND PROPAGATION HELO DOMAIN-CONTAINING PROTEIN"/>
    <property type="match status" value="1"/>
</dbReference>
<dbReference type="OrthoDB" id="20872at2759"/>
<accession>A0A8H6PJ20</accession>
<proteinExistence type="predicted"/>
<evidence type="ECO:0000259" key="1">
    <source>
        <dbReference type="Pfam" id="PF14479"/>
    </source>
</evidence>
<protein>
    <recommendedName>
        <fullName evidence="1">Prion-inhibition and propagation HeLo domain-containing protein</fullName>
    </recommendedName>
</protein>
<dbReference type="InterPro" id="IPR029498">
    <property type="entry name" value="HeLo_dom"/>
</dbReference>
<dbReference type="InterPro" id="IPR038305">
    <property type="entry name" value="HeLo_sf"/>
</dbReference>
<gene>
    <name evidence="2" type="ORF">CNMCM5623_003137</name>
</gene>
<dbReference type="Pfam" id="PF14479">
    <property type="entry name" value="HeLo"/>
    <property type="match status" value="1"/>
</dbReference>
<dbReference type="Proteomes" id="UP000654922">
    <property type="component" value="Unassembled WGS sequence"/>
</dbReference>
<evidence type="ECO:0000313" key="3">
    <source>
        <dbReference type="Proteomes" id="UP000654922"/>
    </source>
</evidence>
<dbReference type="PANTHER" id="PTHR37542">
    <property type="entry name" value="HELO DOMAIN-CONTAINING PROTEIN-RELATED"/>
    <property type="match status" value="1"/>
</dbReference>
<dbReference type="EMBL" id="JACBAE010001405">
    <property type="protein sequence ID" value="KAF7154879.1"/>
    <property type="molecule type" value="Genomic_DNA"/>
</dbReference>
<reference evidence="2" key="1">
    <citation type="submission" date="2020-06" db="EMBL/GenBank/DDBJ databases">
        <title>Draft genome sequences of strains closely related to Aspergillus parafelis and Aspergillus hiratsukae.</title>
        <authorList>
            <person name="Dos Santos R.A.C."/>
            <person name="Rivero-Menendez O."/>
            <person name="Steenwyk J.L."/>
            <person name="Mead M.E."/>
            <person name="Goldman G.H."/>
            <person name="Alastruey-Izquierdo A."/>
            <person name="Rokas A."/>
        </authorList>
    </citation>
    <scope>NUCLEOTIDE SEQUENCE</scope>
    <source>
        <strain evidence="2">CNM-CM5623</strain>
    </source>
</reference>
<evidence type="ECO:0000313" key="2">
    <source>
        <dbReference type="EMBL" id="KAF7154879.1"/>
    </source>
</evidence>
<feature type="domain" description="Prion-inhibition and propagation HeLo" evidence="1">
    <location>
        <begin position="8"/>
        <end position="205"/>
    </location>
</feature>
<dbReference type="Gene3D" id="1.20.120.1020">
    <property type="entry name" value="Prion-inhibition and propagation, HeLo domain"/>
    <property type="match status" value="1"/>
</dbReference>
<dbReference type="AlphaFoldDB" id="A0A8H6PJ20"/>
<sequence>MEPVSFSLAVAGIPAIFVSCIDCFRYVKLSRAFGADFGFCLAKLEAAELEFTRWGQAMGLLHTPFDPDALFKKSPWKEEDVKKAMKWLALIEDAFEDARKTSEKFKLSHEDGDEPEILEILDETAELEKSQQPLKKLILSLRQVTKRRQKLSSLGRKAQWALYRKTDFESLIETICRLVDNLVKLFPAVQEQQKQLCKEEVQVVEPESIPTLVKILGDNDRLLNLAITEEIREKGHKFEDVIIDGSGFTRLGDTYQNIANAKSTPMSVSRMRVAGSGVTHIGHRFTTSTPDEGTSFVEHKKS</sequence>